<evidence type="ECO:0000313" key="3">
    <source>
        <dbReference type="Proteomes" id="UP001159075"/>
    </source>
</evidence>
<evidence type="ECO:0000313" key="2">
    <source>
        <dbReference type="EMBL" id="MDI5833289.1"/>
    </source>
</evidence>
<feature type="chain" id="PRO_5045250812" evidence="1">
    <location>
        <begin position="19"/>
        <end position="166"/>
    </location>
</feature>
<dbReference type="Proteomes" id="UP001159075">
    <property type="component" value="Unassembled WGS sequence"/>
</dbReference>
<organism evidence="2 3">
    <name type="scientific">Shewanella xiamenensis</name>
    <dbReference type="NCBI Taxonomy" id="332186"/>
    <lineage>
        <taxon>Bacteria</taxon>
        <taxon>Pseudomonadati</taxon>
        <taxon>Pseudomonadota</taxon>
        <taxon>Gammaproteobacteria</taxon>
        <taxon>Alteromonadales</taxon>
        <taxon>Shewanellaceae</taxon>
        <taxon>Shewanella</taxon>
    </lineage>
</organism>
<keyword evidence="1" id="KW-0732">Signal</keyword>
<dbReference type="RefSeq" id="WP_282679827.1">
    <property type="nucleotide sequence ID" value="NZ_CP106875.1"/>
</dbReference>
<evidence type="ECO:0000256" key="1">
    <source>
        <dbReference type="SAM" id="SignalP"/>
    </source>
</evidence>
<accession>A0ABT6UFP5</accession>
<name>A0ABT6UFP5_9GAMM</name>
<comment type="caution">
    <text evidence="2">The sequence shown here is derived from an EMBL/GenBank/DDBJ whole genome shotgun (WGS) entry which is preliminary data.</text>
</comment>
<reference evidence="2 3" key="1">
    <citation type="submission" date="2022-09" db="EMBL/GenBank/DDBJ databases">
        <title>The outer-membrane cytochrome OmcA is essential for infection of Shewanella oneidensis by a zebrafish-associated bacteriophage.</title>
        <authorList>
            <person name="Grenfell A.W."/>
            <person name="Intile P."/>
            <person name="Mcfarlane J."/>
            <person name="Leung D."/>
            <person name="Abdalla K."/>
            <person name="Wold M."/>
            <person name="Kees E."/>
            <person name="Gralnick J."/>
        </authorList>
    </citation>
    <scope>NUCLEOTIDE SEQUENCE [LARGE SCALE GENOMIC DNA]</scope>
    <source>
        <strain evidence="2 3">NF-5</strain>
    </source>
</reference>
<feature type="signal peptide" evidence="1">
    <location>
        <begin position="1"/>
        <end position="18"/>
    </location>
</feature>
<dbReference type="EMBL" id="JAOTLW010000020">
    <property type="protein sequence ID" value="MDI5833289.1"/>
    <property type="molecule type" value="Genomic_DNA"/>
</dbReference>
<proteinExistence type="predicted"/>
<keyword evidence="3" id="KW-1185">Reference proteome</keyword>
<gene>
    <name evidence="2" type="ORF">ODY93_17035</name>
</gene>
<protein>
    <submittedName>
        <fullName evidence="2">Uncharacterized protein</fullName>
    </submittedName>
</protein>
<sequence>MKRIVLILSLAISLFAQAKNNEFVEIISQEEQPLPETPKVVAVEVGAAEVKGVDVDQGDDYLLKSTIAANNQRAANLSSKVIYFTLKQGLLKSNIESLTMEFLPSHSIVWQADQRLEQYADLTLSGNGYEDVLGQIVKQFGIGACIRANNVIEIYDILNNRFYCEE</sequence>